<dbReference type="OrthoDB" id="9799818at2"/>
<dbReference type="AlphaFoldDB" id="A0A7K0DXS2"/>
<organism evidence="1 2">
    <name type="scientific">Nocardia aurantia</name>
    <dbReference type="NCBI Taxonomy" id="2585199"/>
    <lineage>
        <taxon>Bacteria</taxon>
        <taxon>Bacillati</taxon>
        <taxon>Actinomycetota</taxon>
        <taxon>Actinomycetes</taxon>
        <taxon>Mycobacteriales</taxon>
        <taxon>Nocardiaceae</taxon>
        <taxon>Nocardia</taxon>
    </lineage>
</organism>
<dbReference type="Pfam" id="PF00106">
    <property type="entry name" value="adh_short"/>
    <property type="match status" value="1"/>
</dbReference>
<dbReference type="EMBL" id="WEGI01000014">
    <property type="protein sequence ID" value="MQY30579.1"/>
    <property type="molecule type" value="Genomic_DNA"/>
</dbReference>
<dbReference type="InterPro" id="IPR036291">
    <property type="entry name" value="NAD(P)-bd_dom_sf"/>
</dbReference>
<sequence length="234" mass="24702">MSRTIAVLGAGPGFGRSVAHRFGREGYRVALVARTAAKLDPLIAELAAAGIEAAGFPADLADRAALPVLLSAVTDRFGDIDVLEYAPAGPEWLSRQVDIRATTVDSLEFPLNMLLRTPIEIIGRVLPGMLARERGTILFGLPTTAMPIPQMGNVATIATAARAYLHALHVSLTGTGVHAGLVQVAGMVGGSESAAFVQRNWDPALLPEPLDPARLADAAWELHSGRDEFERIVG</sequence>
<dbReference type="SUPFAM" id="SSF51735">
    <property type="entry name" value="NAD(P)-binding Rossmann-fold domains"/>
    <property type="match status" value="1"/>
</dbReference>
<gene>
    <name evidence="1" type="ORF">NRB56_61810</name>
</gene>
<evidence type="ECO:0000313" key="2">
    <source>
        <dbReference type="Proteomes" id="UP000431401"/>
    </source>
</evidence>
<protein>
    <recommendedName>
        <fullName evidence="3">Short-chain dehydrogenase</fullName>
    </recommendedName>
</protein>
<dbReference type="PANTHER" id="PTHR43431:SF7">
    <property type="entry name" value="OXIDOREDUCTASE, SHORT CHAIN DEHYDROGENASE_REDUCTASE FAMILY (AFU_ORTHOLOGUE AFUA_5G14000)"/>
    <property type="match status" value="1"/>
</dbReference>
<dbReference type="Proteomes" id="UP000431401">
    <property type="component" value="Unassembled WGS sequence"/>
</dbReference>
<dbReference type="RefSeq" id="WP_153347831.1">
    <property type="nucleotide sequence ID" value="NZ_WEGI01000014.1"/>
</dbReference>
<evidence type="ECO:0000313" key="1">
    <source>
        <dbReference type="EMBL" id="MQY30579.1"/>
    </source>
</evidence>
<name>A0A7K0DXS2_9NOCA</name>
<reference evidence="1 2" key="1">
    <citation type="submission" date="2019-10" db="EMBL/GenBank/DDBJ databases">
        <title>Nocardia macrotermitis sp. nov. and Nocardia aurantia sp. nov., isolated from the gut of fungus growing-termite Macrotermes natalensis.</title>
        <authorList>
            <person name="Benndorf R."/>
            <person name="Schwitalla J."/>
            <person name="Martin K."/>
            <person name="De Beer W."/>
            <person name="Kaster A.-K."/>
            <person name="Vollmers J."/>
            <person name="Poulsen M."/>
            <person name="Beemelmanns C."/>
        </authorList>
    </citation>
    <scope>NUCLEOTIDE SEQUENCE [LARGE SCALE GENOMIC DNA]</scope>
    <source>
        <strain evidence="1 2">RB56</strain>
    </source>
</reference>
<accession>A0A7K0DXS2</accession>
<dbReference type="InterPro" id="IPR002347">
    <property type="entry name" value="SDR_fam"/>
</dbReference>
<evidence type="ECO:0008006" key="3">
    <source>
        <dbReference type="Google" id="ProtNLM"/>
    </source>
</evidence>
<comment type="caution">
    <text evidence="1">The sequence shown here is derived from an EMBL/GenBank/DDBJ whole genome shotgun (WGS) entry which is preliminary data.</text>
</comment>
<keyword evidence="2" id="KW-1185">Reference proteome</keyword>
<proteinExistence type="predicted"/>
<dbReference type="PANTHER" id="PTHR43431">
    <property type="entry name" value="OXIDOREDUCTASE, SHORT CHAIN DEHYDROGENASE/REDUCTASE FAMILY (AFU_ORTHOLOGUE AFUA_5G14000)"/>
    <property type="match status" value="1"/>
</dbReference>
<dbReference type="Gene3D" id="3.40.50.720">
    <property type="entry name" value="NAD(P)-binding Rossmann-like Domain"/>
    <property type="match status" value="1"/>
</dbReference>